<evidence type="ECO:0000313" key="2">
    <source>
        <dbReference type="EMBL" id="RNJ52179.1"/>
    </source>
</evidence>
<dbReference type="Proteomes" id="UP000267145">
    <property type="component" value="Unassembled WGS sequence"/>
</dbReference>
<evidence type="ECO:0000313" key="3">
    <source>
        <dbReference type="Proteomes" id="UP000267145"/>
    </source>
</evidence>
<dbReference type="RefSeq" id="XP_028490337.1">
    <property type="nucleotide sequence ID" value="XM_028638385.1"/>
</dbReference>
<dbReference type="Gene3D" id="3.50.50.60">
    <property type="entry name" value="FAD/NAD(P)-binding domain"/>
    <property type="match status" value="1"/>
</dbReference>
<dbReference type="InterPro" id="IPR036188">
    <property type="entry name" value="FAD/NAD-bd_sf"/>
</dbReference>
<reference evidence="2 3" key="1">
    <citation type="submission" date="2018-10" db="EMBL/GenBank/DDBJ databases">
        <title>Genome sequence of Verticillium nonalfalfae VnAa140.</title>
        <authorList>
            <person name="Stajich J.E."/>
            <person name="Kasson M.T."/>
        </authorList>
    </citation>
    <scope>NUCLEOTIDE SEQUENCE [LARGE SCALE GENOMIC DNA]</scope>
    <source>
        <strain evidence="2 3">VnAa140</strain>
    </source>
</reference>
<protein>
    <recommendedName>
        <fullName evidence="1">Glucose-methanol-choline oxidoreductase C-terminal domain-containing protein</fullName>
    </recommendedName>
</protein>
<evidence type="ECO:0000259" key="1">
    <source>
        <dbReference type="Pfam" id="PF05199"/>
    </source>
</evidence>
<keyword evidence="3" id="KW-1185">Reference proteome</keyword>
<dbReference type="InterPro" id="IPR053208">
    <property type="entry name" value="GMC_Oxidoreductase_CD"/>
</dbReference>
<feature type="domain" description="Glucose-methanol-choline oxidoreductase C-terminal" evidence="1">
    <location>
        <begin position="1"/>
        <end position="47"/>
    </location>
</feature>
<proteinExistence type="predicted"/>
<comment type="caution">
    <text evidence="2">The sequence shown here is derived from an EMBL/GenBank/DDBJ whole genome shotgun (WGS) entry which is preliminary data.</text>
</comment>
<dbReference type="InterPro" id="IPR007867">
    <property type="entry name" value="GMC_OxRtase_C"/>
</dbReference>
<sequence length="126" mass="12871">MGEEDDGSSVVDTDARVWGTDNLYVVDTSIHPKVPTGNTQAPVMVVAEHAVSKILGVKPINGSMMGKLSGMMGGRNQAAGGPGMTEAGYGQQGGGYGYSNNGQAGYGPGYNAGYSGGIQQPQPAYR</sequence>
<dbReference type="PANTHER" id="PTHR47190:SF4">
    <property type="entry name" value="DEHYDROGENASE, PUTATIVE-RELATED"/>
    <property type="match status" value="1"/>
</dbReference>
<dbReference type="EMBL" id="RBVV01000232">
    <property type="protein sequence ID" value="RNJ52179.1"/>
    <property type="molecule type" value="Genomic_DNA"/>
</dbReference>
<dbReference type="AlphaFoldDB" id="A0A3M9XV79"/>
<gene>
    <name evidence="2" type="ORF">D7B24_004212</name>
</gene>
<name>A0A3M9XV79_9PEZI</name>
<organism evidence="2 3">
    <name type="scientific">Verticillium nonalfalfae</name>
    <dbReference type="NCBI Taxonomy" id="1051616"/>
    <lineage>
        <taxon>Eukaryota</taxon>
        <taxon>Fungi</taxon>
        <taxon>Dikarya</taxon>
        <taxon>Ascomycota</taxon>
        <taxon>Pezizomycotina</taxon>
        <taxon>Sordariomycetes</taxon>
        <taxon>Hypocreomycetidae</taxon>
        <taxon>Glomerellales</taxon>
        <taxon>Plectosphaerellaceae</taxon>
        <taxon>Verticillium</taxon>
    </lineage>
</organism>
<dbReference type="Pfam" id="PF05199">
    <property type="entry name" value="GMC_oxred_C"/>
    <property type="match status" value="1"/>
</dbReference>
<dbReference type="GO" id="GO:0016614">
    <property type="term" value="F:oxidoreductase activity, acting on CH-OH group of donors"/>
    <property type="evidence" value="ECO:0007669"/>
    <property type="project" value="InterPro"/>
</dbReference>
<dbReference type="SUPFAM" id="SSF51905">
    <property type="entry name" value="FAD/NAD(P)-binding domain"/>
    <property type="match status" value="1"/>
</dbReference>
<accession>A0A3M9XV79</accession>
<dbReference type="GeneID" id="39607901"/>
<dbReference type="PANTHER" id="PTHR47190">
    <property type="entry name" value="DEHYDROGENASE, PUTATIVE-RELATED"/>
    <property type="match status" value="1"/>
</dbReference>